<comment type="caution">
    <text evidence="1">The sequence shown here is derived from an EMBL/GenBank/DDBJ whole genome shotgun (WGS) entry which is preliminary data.</text>
</comment>
<reference evidence="2" key="1">
    <citation type="submission" date="2024-07" db="EMBL/GenBank/DDBJ databases">
        <title>Two chromosome-level genome assemblies of Korean endemic species Abeliophyllum distichum and Forsythia ovata (Oleaceae).</title>
        <authorList>
            <person name="Jang H."/>
        </authorList>
    </citation>
    <scope>NUCLEOTIDE SEQUENCE [LARGE SCALE GENOMIC DNA]</scope>
</reference>
<evidence type="ECO:0000313" key="1">
    <source>
        <dbReference type="EMBL" id="KAL2526563.1"/>
    </source>
</evidence>
<name>A0ABD1UQ22_9LAMI</name>
<evidence type="ECO:0000313" key="2">
    <source>
        <dbReference type="Proteomes" id="UP001604336"/>
    </source>
</evidence>
<protein>
    <submittedName>
        <fullName evidence="1">Uncharacterized protein</fullName>
    </submittedName>
</protein>
<dbReference type="AlphaFoldDB" id="A0ABD1UQ22"/>
<keyword evidence="2" id="KW-1185">Reference proteome</keyword>
<proteinExistence type="predicted"/>
<sequence>MERSKATRECKMVNQNVIEDKDEENIGELVKESLKDECVGKSKFEHREKDENEDDSEKVITVQFGTLPPVMSSNYLLANEFKNNENDEVIMEETTKVAYVLEYGEGTSNGGQVT</sequence>
<organism evidence="1 2">
    <name type="scientific">Abeliophyllum distichum</name>
    <dbReference type="NCBI Taxonomy" id="126358"/>
    <lineage>
        <taxon>Eukaryota</taxon>
        <taxon>Viridiplantae</taxon>
        <taxon>Streptophyta</taxon>
        <taxon>Embryophyta</taxon>
        <taxon>Tracheophyta</taxon>
        <taxon>Spermatophyta</taxon>
        <taxon>Magnoliopsida</taxon>
        <taxon>eudicotyledons</taxon>
        <taxon>Gunneridae</taxon>
        <taxon>Pentapetalae</taxon>
        <taxon>asterids</taxon>
        <taxon>lamiids</taxon>
        <taxon>Lamiales</taxon>
        <taxon>Oleaceae</taxon>
        <taxon>Forsythieae</taxon>
        <taxon>Abeliophyllum</taxon>
    </lineage>
</organism>
<dbReference type="EMBL" id="JBFOLK010000003">
    <property type="protein sequence ID" value="KAL2526563.1"/>
    <property type="molecule type" value="Genomic_DNA"/>
</dbReference>
<dbReference type="Proteomes" id="UP001604336">
    <property type="component" value="Unassembled WGS sequence"/>
</dbReference>
<accession>A0ABD1UQ22</accession>
<gene>
    <name evidence="1" type="ORF">Adt_11617</name>
</gene>